<evidence type="ECO:0000256" key="5">
    <source>
        <dbReference type="ARBA" id="ARBA00023014"/>
    </source>
</evidence>
<keyword evidence="2" id="KW-0479">Metal-binding</keyword>
<dbReference type="Gene3D" id="1.20.950.20">
    <property type="entry name" value="Transmembrane di-heme cytochromes, Chain C"/>
    <property type="match status" value="1"/>
</dbReference>
<dbReference type="Gene3D" id="1.10.1060.10">
    <property type="entry name" value="Alpha-helical ferredoxin"/>
    <property type="match status" value="1"/>
</dbReference>
<comment type="caution">
    <text evidence="8">The sequence shown here is derived from an EMBL/GenBank/DDBJ whole genome shotgun (WGS) entry which is preliminary data.</text>
</comment>
<keyword evidence="3" id="KW-0560">Oxidoreductase</keyword>
<evidence type="ECO:0000256" key="4">
    <source>
        <dbReference type="ARBA" id="ARBA00023004"/>
    </source>
</evidence>
<keyword evidence="5" id="KW-0411">Iron-sulfur</keyword>
<dbReference type="AlphaFoldDB" id="A0A369PUU8"/>
<dbReference type="Pfam" id="PF13187">
    <property type="entry name" value="Fer4_9"/>
    <property type="match status" value="1"/>
</dbReference>
<dbReference type="InterPro" id="IPR017900">
    <property type="entry name" value="4Fe4S_Fe_S_CS"/>
</dbReference>
<evidence type="ECO:0000259" key="7">
    <source>
        <dbReference type="PROSITE" id="PS51379"/>
    </source>
</evidence>
<keyword evidence="9" id="KW-1185">Reference proteome</keyword>
<gene>
    <name evidence="8" type="ORF">DU508_12165</name>
</gene>
<feature type="transmembrane region" description="Helical" evidence="6">
    <location>
        <begin position="6"/>
        <end position="23"/>
    </location>
</feature>
<organism evidence="8 9">
    <name type="scientific">Pedobacter chinensis</name>
    <dbReference type="NCBI Taxonomy" id="2282421"/>
    <lineage>
        <taxon>Bacteria</taxon>
        <taxon>Pseudomonadati</taxon>
        <taxon>Bacteroidota</taxon>
        <taxon>Sphingobacteriia</taxon>
        <taxon>Sphingobacteriales</taxon>
        <taxon>Sphingobacteriaceae</taxon>
        <taxon>Pedobacter</taxon>
    </lineage>
</organism>
<dbReference type="PANTHER" id="PTHR43255">
    <property type="entry name" value="IRON-SULFUR-BINDING OXIDOREDUCTASE FADF-RELATED-RELATED"/>
    <property type="match status" value="1"/>
</dbReference>
<feature type="transmembrane region" description="Helical" evidence="6">
    <location>
        <begin position="65"/>
        <end position="87"/>
    </location>
</feature>
<dbReference type="SUPFAM" id="SSF46548">
    <property type="entry name" value="alpha-helical ferredoxin"/>
    <property type="match status" value="1"/>
</dbReference>
<proteinExistence type="predicted"/>
<name>A0A369PUU8_9SPHI</name>
<dbReference type="PROSITE" id="PS51379">
    <property type="entry name" value="4FE4S_FER_2"/>
    <property type="match status" value="2"/>
</dbReference>
<feature type="domain" description="4Fe-4S ferredoxin-type" evidence="7">
    <location>
        <begin position="291"/>
        <end position="321"/>
    </location>
</feature>
<dbReference type="OrthoDB" id="9769677at2"/>
<dbReference type="InterPro" id="IPR051460">
    <property type="entry name" value="HdrC_iron-sulfur_subunit"/>
</dbReference>
<feature type="transmembrane region" description="Helical" evidence="6">
    <location>
        <begin position="149"/>
        <end position="170"/>
    </location>
</feature>
<dbReference type="PROSITE" id="PS00198">
    <property type="entry name" value="4FE4S_FER_1"/>
    <property type="match status" value="1"/>
</dbReference>
<dbReference type="GO" id="GO:0016491">
    <property type="term" value="F:oxidoreductase activity"/>
    <property type="evidence" value="ECO:0007669"/>
    <property type="project" value="UniProtKB-KW"/>
</dbReference>
<dbReference type="EMBL" id="QPKV01000004">
    <property type="protein sequence ID" value="RDC56353.1"/>
    <property type="molecule type" value="Genomic_DNA"/>
</dbReference>
<evidence type="ECO:0000256" key="6">
    <source>
        <dbReference type="SAM" id="Phobius"/>
    </source>
</evidence>
<evidence type="ECO:0000313" key="9">
    <source>
        <dbReference type="Proteomes" id="UP000253961"/>
    </source>
</evidence>
<keyword evidence="4" id="KW-0408">Iron</keyword>
<dbReference type="GO" id="GO:0046872">
    <property type="term" value="F:metal ion binding"/>
    <property type="evidence" value="ECO:0007669"/>
    <property type="project" value="UniProtKB-KW"/>
</dbReference>
<keyword evidence="6" id="KW-0812">Transmembrane</keyword>
<dbReference type="RefSeq" id="WP_115403081.1">
    <property type="nucleotide sequence ID" value="NZ_QPKV01000004.1"/>
</dbReference>
<dbReference type="InterPro" id="IPR036197">
    <property type="entry name" value="NarG-like_sf"/>
</dbReference>
<dbReference type="SUPFAM" id="SSF103501">
    <property type="entry name" value="Respiratory nitrate reductase 1 gamma chain"/>
    <property type="match status" value="1"/>
</dbReference>
<dbReference type="InterPro" id="IPR017896">
    <property type="entry name" value="4Fe4S_Fe-S-bd"/>
</dbReference>
<keyword evidence="1" id="KW-0004">4Fe-4S</keyword>
<evidence type="ECO:0000313" key="8">
    <source>
        <dbReference type="EMBL" id="RDC56353.1"/>
    </source>
</evidence>
<dbReference type="Proteomes" id="UP000253961">
    <property type="component" value="Unassembled WGS sequence"/>
</dbReference>
<feature type="transmembrane region" description="Helical" evidence="6">
    <location>
        <begin position="107"/>
        <end position="128"/>
    </location>
</feature>
<evidence type="ECO:0000256" key="2">
    <source>
        <dbReference type="ARBA" id="ARBA00022723"/>
    </source>
</evidence>
<accession>A0A369PUU8</accession>
<dbReference type="GO" id="GO:0005886">
    <property type="term" value="C:plasma membrane"/>
    <property type="evidence" value="ECO:0007669"/>
    <property type="project" value="TreeGrafter"/>
</dbReference>
<keyword evidence="6" id="KW-1133">Transmembrane helix</keyword>
<protein>
    <submittedName>
        <fullName evidence="8">4Fe-4S dicluster domain-containing protein</fullName>
    </submittedName>
</protein>
<dbReference type="InterPro" id="IPR009051">
    <property type="entry name" value="Helical_ferredxn"/>
</dbReference>
<keyword evidence="6" id="KW-0472">Membrane</keyword>
<evidence type="ECO:0000256" key="3">
    <source>
        <dbReference type="ARBA" id="ARBA00023002"/>
    </source>
</evidence>
<reference evidence="8 9" key="1">
    <citation type="submission" date="2018-07" db="EMBL/GenBank/DDBJ databases">
        <title>Pedobacter sp. nov., isolated from soil.</title>
        <authorList>
            <person name="Zhou L.Y."/>
            <person name="Du Z.J."/>
        </authorList>
    </citation>
    <scope>NUCLEOTIDE SEQUENCE [LARGE SCALE GENOMIC DNA]</scope>
    <source>
        <strain evidence="8 9">JDX94</strain>
    </source>
</reference>
<dbReference type="GO" id="GO:0051539">
    <property type="term" value="F:4 iron, 4 sulfur cluster binding"/>
    <property type="evidence" value="ECO:0007669"/>
    <property type="project" value="UniProtKB-KW"/>
</dbReference>
<dbReference type="PANTHER" id="PTHR43255:SF1">
    <property type="entry name" value="IRON-SULFUR-BINDING OXIDOREDUCTASE FADF-RELATED"/>
    <property type="match status" value="1"/>
</dbReference>
<feature type="domain" description="4Fe-4S ferredoxin-type" evidence="7">
    <location>
        <begin position="355"/>
        <end position="387"/>
    </location>
</feature>
<evidence type="ECO:0000256" key="1">
    <source>
        <dbReference type="ARBA" id="ARBA00022485"/>
    </source>
</evidence>
<sequence length="431" mass="48494">MVAQILFLVITLAAIALFTANLRKIIRNIRLGKSADRTDQPQKRLMTMLRVAFGQSKMVVRPIPAFLHFFVYIGFVIINIEVLEIMIDGLFGTHRIFHGLGGLYNFLIGSFEILALTVWVSCAIFLIRRNVLKLKRFRGVEMTSWPKSDANYILITEILLMTAFLLMNAADAKLQLLGSSHYTNAGAFPVSQYLMNILPSAESTLIAIERGCWWFHIIGILAFLNYLPYSKHFHILFAFPNTYFSNLEPKGEFTNMASVTNEVKAMLDPSFVPAETEPGKFGAKDATDLSWVNLMNAYTCTECGRCTSVCPANITGKLLSPRKIMMDTRDRITEIGKNIDKNGAEYQDGKSLLDDYITREEIWACTTCNACVEACPVNIDPLQIITELRRFAVMEESQAPASINAMMGNIENNQAPWKYSPADRFNWAEGS</sequence>